<evidence type="ECO:0000256" key="6">
    <source>
        <dbReference type="ARBA" id="ARBA00023134"/>
    </source>
</evidence>
<dbReference type="InterPro" id="IPR005835">
    <property type="entry name" value="NTP_transferase_dom"/>
</dbReference>
<evidence type="ECO:0000313" key="10">
    <source>
        <dbReference type="EMBL" id="PRR85663.1"/>
    </source>
</evidence>
<dbReference type="GO" id="GO:0004475">
    <property type="term" value="F:mannose-1-phosphate guanylyltransferase (GTP) activity"/>
    <property type="evidence" value="ECO:0007669"/>
    <property type="project" value="UniProtKB-EC"/>
</dbReference>
<dbReference type="AlphaFoldDB" id="A0A2T0BP60"/>
<gene>
    <name evidence="10" type="primary">algA_1</name>
    <name evidence="10" type="ORF">CLLU_12890</name>
</gene>
<evidence type="ECO:0000313" key="11">
    <source>
        <dbReference type="Proteomes" id="UP000237798"/>
    </source>
</evidence>
<dbReference type="PANTHER" id="PTHR46390:SF1">
    <property type="entry name" value="MANNOSE-1-PHOSPHATE GUANYLYLTRANSFERASE"/>
    <property type="match status" value="1"/>
</dbReference>
<evidence type="ECO:0000259" key="9">
    <source>
        <dbReference type="Pfam" id="PF22640"/>
    </source>
</evidence>
<dbReference type="CDD" id="cd02509">
    <property type="entry name" value="GDP-M1P_Guanylyltransferase"/>
    <property type="match status" value="1"/>
</dbReference>
<reference evidence="10 11" key="1">
    <citation type="submission" date="2018-03" db="EMBL/GenBank/DDBJ databases">
        <title>Genome sequence of Clostridium luticellarii DSM 29923.</title>
        <authorList>
            <person name="Poehlein A."/>
            <person name="Daniel R."/>
        </authorList>
    </citation>
    <scope>NUCLEOTIDE SEQUENCE [LARGE SCALE GENOMIC DNA]</scope>
    <source>
        <strain evidence="10 11">DSM 29923</strain>
    </source>
</reference>
<dbReference type="SUPFAM" id="SSF159283">
    <property type="entry name" value="Guanosine diphospho-D-mannose pyrophosphorylase/mannose-6-phosphate isomerase linker domain"/>
    <property type="match status" value="1"/>
</dbReference>
<dbReference type="Gene3D" id="3.90.550.10">
    <property type="entry name" value="Spore Coat Polysaccharide Biosynthesis Protein SpsA, Chain A"/>
    <property type="match status" value="1"/>
</dbReference>
<evidence type="ECO:0000256" key="5">
    <source>
        <dbReference type="ARBA" id="ARBA00022741"/>
    </source>
</evidence>
<dbReference type="InterPro" id="IPR029044">
    <property type="entry name" value="Nucleotide-diphossugar_trans"/>
</dbReference>
<keyword evidence="4" id="KW-0548">Nucleotidyltransferase</keyword>
<keyword evidence="3" id="KW-0808">Transferase</keyword>
<proteinExistence type="inferred from homology"/>
<evidence type="ECO:0000256" key="3">
    <source>
        <dbReference type="ARBA" id="ARBA00022679"/>
    </source>
</evidence>
<keyword evidence="6" id="KW-0342">GTP-binding</keyword>
<name>A0A2T0BP60_9CLOT</name>
<dbReference type="Proteomes" id="UP000237798">
    <property type="component" value="Unassembled WGS sequence"/>
</dbReference>
<keyword evidence="5" id="KW-0547">Nucleotide-binding</keyword>
<dbReference type="RefSeq" id="WP_106008769.1">
    <property type="nucleotide sequence ID" value="NZ_PVXP01000013.1"/>
</dbReference>
<dbReference type="InterPro" id="IPR051161">
    <property type="entry name" value="Mannose-6P_isomerase_type2"/>
</dbReference>
<comment type="caution">
    <text evidence="10">The sequence shown here is derived from an EMBL/GenBank/DDBJ whole genome shotgun (WGS) entry which is preliminary data.</text>
</comment>
<sequence>MLCALIMAGGKGERFWPLSTDEKPKQFLRLLGEKTMIQMTVERLMPLIPADRIFVVTGKRYVELVKDQLPNLPQSNIIVEPVGRNTAPCITLSAFYIKRQYNDAAIVVLPSDHLIVDENRFRSTIAFGYDFIINSSDGIVTLGIKPDRPETGYGYIQFSVYNSQSTIDDEAAVTEEDFSTFKVERFVEKPDADTAKRYVQGGNFLWNGGMFIWKCSTILKLTERYLNNTYSILKGVFEEKNENFSSLLEKKYPQVDNISVDYGIMERAENIYVVPSDFGWDDIGTWYAVERYREKDQDNNICIGDIKSLESSNNIVYSKDKPIVVVGLDDVFVVESDDIIFVGKKEDIERIKEIKIRINKH</sequence>
<dbReference type="InterPro" id="IPR054566">
    <property type="entry name" value="ManC/GMP-like_b-helix"/>
</dbReference>
<evidence type="ECO:0000256" key="7">
    <source>
        <dbReference type="ARBA" id="ARBA00047343"/>
    </source>
</evidence>
<dbReference type="EMBL" id="PVXP01000013">
    <property type="protein sequence ID" value="PRR85663.1"/>
    <property type="molecule type" value="Genomic_DNA"/>
</dbReference>
<dbReference type="GO" id="GO:0005525">
    <property type="term" value="F:GTP binding"/>
    <property type="evidence" value="ECO:0007669"/>
    <property type="project" value="UniProtKB-KW"/>
</dbReference>
<comment type="similarity">
    <text evidence="1">Belongs to the mannose-6-phosphate isomerase type 2 family.</text>
</comment>
<evidence type="ECO:0000259" key="8">
    <source>
        <dbReference type="Pfam" id="PF00483"/>
    </source>
</evidence>
<dbReference type="EC" id="2.7.7.13" evidence="2"/>
<dbReference type="SUPFAM" id="SSF53448">
    <property type="entry name" value="Nucleotide-diphospho-sugar transferases"/>
    <property type="match status" value="1"/>
</dbReference>
<feature type="domain" description="Nucleotidyl transferase" evidence="8">
    <location>
        <begin position="4"/>
        <end position="296"/>
    </location>
</feature>
<feature type="domain" description="MannoseP isomerase/GMP-like beta-helix" evidence="9">
    <location>
        <begin position="308"/>
        <end position="354"/>
    </location>
</feature>
<dbReference type="Pfam" id="PF00483">
    <property type="entry name" value="NTP_transferase"/>
    <property type="match status" value="1"/>
</dbReference>
<evidence type="ECO:0000256" key="4">
    <source>
        <dbReference type="ARBA" id="ARBA00022695"/>
    </source>
</evidence>
<organism evidence="10 11">
    <name type="scientific">Clostridium luticellarii</name>
    <dbReference type="NCBI Taxonomy" id="1691940"/>
    <lineage>
        <taxon>Bacteria</taxon>
        <taxon>Bacillati</taxon>
        <taxon>Bacillota</taxon>
        <taxon>Clostridia</taxon>
        <taxon>Eubacteriales</taxon>
        <taxon>Clostridiaceae</taxon>
        <taxon>Clostridium</taxon>
    </lineage>
</organism>
<comment type="catalytic activity">
    <reaction evidence="7">
        <text>alpha-D-mannose 1-phosphate + GTP + H(+) = GDP-alpha-D-mannose + diphosphate</text>
        <dbReference type="Rhea" id="RHEA:15229"/>
        <dbReference type="ChEBI" id="CHEBI:15378"/>
        <dbReference type="ChEBI" id="CHEBI:33019"/>
        <dbReference type="ChEBI" id="CHEBI:37565"/>
        <dbReference type="ChEBI" id="CHEBI:57527"/>
        <dbReference type="ChEBI" id="CHEBI:58409"/>
        <dbReference type="EC" id="2.7.7.13"/>
    </reaction>
</comment>
<dbReference type="GO" id="GO:0009298">
    <property type="term" value="P:GDP-mannose biosynthetic process"/>
    <property type="evidence" value="ECO:0007669"/>
    <property type="project" value="TreeGrafter"/>
</dbReference>
<protein>
    <recommendedName>
        <fullName evidence="2">mannose-1-phosphate guanylyltransferase</fullName>
        <ecNumber evidence="2">2.7.7.13</ecNumber>
    </recommendedName>
</protein>
<evidence type="ECO:0000256" key="1">
    <source>
        <dbReference type="ARBA" id="ARBA00006115"/>
    </source>
</evidence>
<dbReference type="Pfam" id="PF22640">
    <property type="entry name" value="ManC_GMP_beta-helix"/>
    <property type="match status" value="1"/>
</dbReference>
<evidence type="ECO:0000256" key="2">
    <source>
        <dbReference type="ARBA" id="ARBA00012387"/>
    </source>
</evidence>
<dbReference type="PANTHER" id="PTHR46390">
    <property type="entry name" value="MANNOSE-1-PHOSPHATE GUANYLYLTRANSFERASE"/>
    <property type="match status" value="1"/>
</dbReference>
<keyword evidence="11" id="KW-1185">Reference proteome</keyword>
<dbReference type="FunFam" id="3.90.550.10:FF:000046">
    <property type="entry name" value="Mannose-1-phosphate guanylyltransferase (GDP)"/>
    <property type="match status" value="1"/>
</dbReference>
<dbReference type="InterPro" id="IPR049577">
    <property type="entry name" value="GMPP_N"/>
</dbReference>
<dbReference type="OrthoDB" id="9806359at2"/>
<accession>A0A2T0BP60</accession>